<dbReference type="InterPro" id="IPR007547">
    <property type="entry name" value="UPF0248"/>
</dbReference>
<dbReference type="Pfam" id="PF04457">
    <property type="entry name" value="MJ1316"/>
    <property type="match status" value="1"/>
</dbReference>
<dbReference type="RefSeq" id="WP_156013908.1">
    <property type="nucleotide sequence ID" value="NZ_CP045484.1"/>
</dbReference>
<dbReference type="HAMAP" id="MF_01245">
    <property type="entry name" value="UPF0248"/>
    <property type="match status" value="1"/>
</dbReference>
<gene>
    <name evidence="4" type="ORF">D1869_03380</name>
    <name evidence="3" type="ORF">HNQ62_002197</name>
</gene>
<dbReference type="KEGG" id="soh:D1869_03380"/>
<sequence length="82" mass="10159">MRIKDAINKIFYTRKDVSEIYLIIRDRVKGTSEIPFSNIERVDNYYIYLNDDETIIPLHRVIEIREKDKILWKRRIYKFNSY</sequence>
<accession>A0A650CET1</accession>
<evidence type="ECO:0000313" key="4">
    <source>
        <dbReference type="EMBL" id="QGR16350.1"/>
    </source>
</evidence>
<dbReference type="EMBL" id="CP045484">
    <property type="protein sequence ID" value="QGR16350.1"/>
    <property type="molecule type" value="Genomic_DNA"/>
</dbReference>
<evidence type="ECO:0000256" key="1">
    <source>
        <dbReference type="HAMAP-Rule" id="MF_01245"/>
    </source>
</evidence>
<dbReference type="Proteomes" id="UP000582213">
    <property type="component" value="Unassembled WGS sequence"/>
</dbReference>
<evidence type="ECO:0000259" key="2">
    <source>
        <dbReference type="Pfam" id="PF04457"/>
    </source>
</evidence>
<keyword evidence="5" id="KW-1185">Reference proteome</keyword>
<dbReference type="AlphaFoldDB" id="A0A650CET1"/>
<dbReference type="InterPro" id="IPR040459">
    <property type="entry name" value="MJ1316"/>
</dbReference>
<reference evidence="4 5" key="1">
    <citation type="submission" date="2019-10" db="EMBL/GenBank/DDBJ databases">
        <title>Genome Sequences from Six Type Strain Members of the Archaeal Family Sulfolobaceae: Acidianus ambivalens, Acidianus infernus, Metallosphaera prunae, Stygiolobus azoricus, Sulfolobus metallicus, and Sulfurisphaera ohwakuensis.</title>
        <authorList>
            <person name="Counts J.A."/>
            <person name="Kelly R.M."/>
        </authorList>
    </citation>
    <scope>NUCLEOTIDE SEQUENCE [LARGE SCALE GENOMIC DNA]</scope>
    <source>
        <strain evidence="4 5">TA-1</strain>
    </source>
</reference>
<evidence type="ECO:0000313" key="5">
    <source>
        <dbReference type="Proteomes" id="UP000427373"/>
    </source>
</evidence>
<dbReference type="Proteomes" id="UP000427373">
    <property type="component" value="Chromosome"/>
</dbReference>
<name>A0A650CET1_SULOH</name>
<reference evidence="3 6" key="2">
    <citation type="submission" date="2020-08" db="EMBL/GenBank/DDBJ databases">
        <title>Genomic Encyclopedia of Type Strains, Phase IV (KMG-IV): sequencing the most valuable type-strain genomes for metagenomic binning, comparative biology and taxonomic classification.</title>
        <authorList>
            <person name="Goeker M."/>
        </authorList>
    </citation>
    <scope>NUCLEOTIDE SEQUENCE [LARGE SCALE GENOMIC DNA]</scope>
    <source>
        <strain evidence="3 6">DSM 12421</strain>
    </source>
</reference>
<evidence type="ECO:0000313" key="3">
    <source>
        <dbReference type="EMBL" id="MBB5254423.1"/>
    </source>
</evidence>
<evidence type="ECO:0000313" key="6">
    <source>
        <dbReference type="Proteomes" id="UP000582213"/>
    </source>
</evidence>
<organism evidence="4 5">
    <name type="scientific">Sulfurisphaera ohwakuensis</name>
    <dbReference type="NCBI Taxonomy" id="69656"/>
    <lineage>
        <taxon>Archaea</taxon>
        <taxon>Thermoproteota</taxon>
        <taxon>Thermoprotei</taxon>
        <taxon>Sulfolobales</taxon>
        <taxon>Sulfolobaceae</taxon>
        <taxon>Sulfurisphaera</taxon>
    </lineage>
</organism>
<feature type="domain" description="MJ1316 RNA cyclic group end recognition" evidence="2">
    <location>
        <begin position="1"/>
        <end position="74"/>
    </location>
</feature>
<proteinExistence type="inferred from homology"/>
<dbReference type="OrthoDB" id="14794at2157"/>
<protein>
    <recommendedName>
        <fullName evidence="1">UPF0248 protein D1869_03380</fullName>
    </recommendedName>
</protein>
<dbReference type="GeneID" id="42800256"/>
<dbReference type="EMBL" id="JACHFY010000015">
    <property type="protein sequence ID" value="MBB5254423.1"/>
    <property type="molecule type" value="Genomic_DNA"/>
</dbReference>
<comment type="similarity">
    <text evidence="1">Belongs to the UPF0248 family.</text>
</comment>